<evidence type="ECO:0000313" key="2">
    <source>
        <dbReference type="Proteomes" id="UP000824755"/>
    </source>
</evidence>
<dbReference type="Proteomes" id="UP000824755">
    <property type="component" value="Chromosome"/>
</dbReference>
<organism evidence="1 2">
    <name type="scientific">Lysobacter soyae</name>
    <dbReference type="NCBI Taxonomy" id="2764185"/>
    <lineage>
        <taxon>Bacteria</taxon>
        <taxon>Pseudomonadati</taxon>
        <taxon>Pseudomonadota</taxon>
        <taxon>Gammaproteobacteria</taxon>
        <taxon>Lysobacterales</taxon>
        <taxon>Lysobacteraceae</taxon>
        <taxon>Lysobacter</taxon>
    </lineage>
</organism>
<dbReference type="EMBL" id="CP080544">
    <property type="protein sequence ID" value="QYR53728.1"/>
    <property type="molecule type" value="Genomic_DNA"/>
</dbReference>
<keyword evidence="2" id="KW-1185">Reference proteome</keyword>
<sequence>MSTPIDQSLRGLLTRWAREGNMALDFQLASDFSLSQEAAAIRASSLEAALEALNRIYADNGVQLNLASGVLVAASKPIVSTTSLPPSPRNSKRKGRK</sequence>
<gene>
    <name evidence="1" type="ORF">H8L67_04405</name>
</gene>
<protein>
    <submittedName>
        <fullName evidence="1">Toxin co-regulated pilus biosynthesis Q family protein</fullName>
    </submittedName>
</protein>
<dbReference type="RefSeq" id="WP_220380535.1">
    <property type="nucleotide sequence ID" value="NZ_CP080544.1"/>
</dbReference>
<dbReference type="Gene3D" id="3.55.50.70">
    <property type="match status" value="1"/>
</dbReference>
<proteinExistence type="predicted"/>
<evidence type="ECO:0000313" key="1">
    <source>
        <dbReference type="EMBL" id="QYR53728.1"/>
    </source>
</evidence>
<accession>A0ABX8WSC8</accession>
<reference evidence="1 2" key="1">
    <citation type="submission" date="2021-08" db="EMBL/GenBank/DDBJ databases">
        <title>Lysobacter sp. strain CJ11 Genome sequencing and assembly.</title>
        <authorList>
            <person name="Kim I."/>
        </authorList>
    </citation>
    <scope>NUCLEOTIDE SEQUENCE [LARGE SCALE GENOMIC DNA]</scope>
    <source>
        <strain evidence="1 2">CJ11</strain>
    </source>
</reference>
<name>A0ABX8WSC8_9GAMM</name>